<feature type="domain" description="B box-type" evidence="6">
    <location>
        <begin position="89"/>
        <end position="130"/>
    </location>
</feature>
<dbReference type="InterPro" id="IPR006574">
    <property type="entry name" value="PRY"/>
</dbReference>
<keyword evidence="2 4" id="KW-0863">Zinc-finger</keyword>
<evidence type="ECO:0000313" key="8">
    <source>
        <dbReference type="EMBL" id="ELW47092.1"/>
    </source>
</evidence>
<dbReference type="SMART" id="SM00589">
    <property type="entry name" value="PRY"/>
    <property type="match status" value="1"/>
</dbReference>
<dbReference type="InterPro" id="IPR017907">
    <property type="entry name" value="Znf_RING_CS"/>
</dbReference>
<name>L9JDQ7_TUPCH</name>
<dbReference type="PROSITE" id="PS50089">
    <property type="entry name" value="ZF_RING_2"/>
    <property type="match status" value="1"/>
</dbReference>
<reference evidence="9" key="2">
    <citation type="journal article" date="2013" name="Nat. Commun.">
        <title>Genome of the Chinese tree shrew.</title>
        <authorList>
            <person name="Fan Y."/>
            <person name="Huang Z.Y."/>
            <person name="Cao C.C."/>
            <person name="Chen C.S."/>
            <person name="Chen Y.X."/>
            <person name="Fan D.D."/>
            <person name="He J."/>
            <person name="Hou H.L."/>
            <person name="Hu L."/>
            <person name="Hu X.T."/>
            <person name="Jiang X.T."/>
            <person name="Lai R."/>
            <person name="Lang Y.S."/>
            <person name="Liang B."/>
            <person name="Liao S.G."/>
            <person name="Mu D."/>
            <person name="Ma Y.Y."/>
            <person name="Niu Y.Y."/>
            <person name="Sun X.Q."/>
            <person name="Xia J.Q."/>
            <person name="Xiao J."/>
            <person name="Xiong Z.Q."/>
            <person name="Xu L."/>
            <person name="Yang L."/>
            <person name="Zhang Y."/>
            <person name="Zhao W."/>
            <person name="Zhao X.D."/>
            <person name="Zheng Y.T."/>
            <person name="Zhou J.M."/>
            <person name="Zhu Y.B."/>
            <person name="Zhang G.J."/>
            <person name="Wang J."/>
            <person name="Yao Y.G."/>
        </authorList>
    </citation>
    <scope>NUCLEOTIDE SEQUENCE [LARGE SCALE GENOMIC DNA]</scope>
</reference>
<accession>L9JDQ7</accession>
<dbReference type="Gene3D" id="3.30.160.60">
    <property type="entry name" value="Classic Zinc Finger"/>
    <property type="match status" value="1"/>
</dbReference>
<dbReference type="Pfam" id="PF13765">
    <property type="entry name" value="PRY"/>
    <property type="match status" value="1"/>
</dbReference>
<dbReference type="InParanoid" id="L9JDQ7"/>
<dbReference type="Gene3D" id="3.30.40.10">
    <property type="entry name" value="Zinc/RING finger domain, C3HC4 (zinc finger)"/>
    <property type="match status" value="1"/>
</dbReference>
<keyword evidence="1" id="KW-0479">Metal-binding</keyword>
<dbReference type="SMART" id="SM00449">
    <property type="entry name" value="SPRY"/>
    <property type="match status" value="1"/>
</dbReference>
<keyword evidence="9" id="KW-1185">Reference proteome</keyword>
<dbReference type="Gene3D" id="2.60.120.920">
    <property type="match status" value="1"/>
</dbReference>
<feature type="domain" description="RING-type" evidence="5">
    <location>
        <begin position="16"/>
        <end position="57"/>
    </location>
</feature>
<feature type="domain" description="B30.2/SPRY" evidence="7">
    <location>
        <begin position="298"/>
        <end position="490"/>
    </location>
</feature>
<dbReference type="SMART" id="SM00336">
    <property type="entry name" value="BBOX"/>
    <property type="match status" value="1"/>
</dbReference>
<dbReference type="InterPro" id="IPR013083">
    <property type="entry name" value="Znf_RING/FYVE/PHD"/>
</dbReference>
<dbReference type="InterPro" id="IPR001870">
    <property type="entry name" value="B30.2/SPRY"/>
</dbReference>
<dbReference type="SUPFAM" id="SSF57850">
    <property type="entry name" value="RING/U-box"/>
    <property type="match status" value="1"/>
</dbReference>
<dbReference type="InterPro" id="IPR003877">
    <property type="entry name" value="SPRY_dom"/>
</dbReference>
<dbReference type="STRING" id="246437.L9JDQ7"/>
<reference evidence="9" key="1">
    <citation type="submission" date="2012-07" db="EMBL/GenBank/DDBJ databases">
        <title>Genome of the Chinese tree shrew, a rising model animal genetically related to primates.</title>
        <authorList>
            <person name="Zhang G."/>
            <person name="Fan Y."/>
            <person name="Yao Y."/>
            <person name="Huang Z."/>
        </authorList>
    </citation>
    <scope>NUCLEOTIDE SEQUENCE [LARGE SCALE GENOMIC DNA]</scope>
</reference>
<dbReference type="Pfam" id="PF00622">
    <property type="entry name" value="SPRY"/>
    <property type="match status" value="1"/>
</dbReference>
<evidence type="ECO:0000259" key="7">
    <source>
        <dbReference type="PROSITE" id="PS50188"/>
    </source>
</evidence>
<dbReference type="PROSITE" id="PS50119">
    <property type="entry name" value="ZF_BBOX"/>
    <property type="match status" value="1"/>
</dbReference>
<dbReference type="Pfam" id="PF15227">
    <property type="entry name" value="zf-C3HC4_4"/>
    <property type="match status" value="1"/>
</dbReference>
<keyword evidence="3" id="KW-0862">Zinc</keyword>
<dbReference type="SUPFAM" id="SSF57845">
    <property type="entry name" value="B-box zinc-binding domain"/>
    <property type="match status" value="1"/>
</dbReference>
<dbReference type="PROSITE" id="PS50188">
    <property type="entry name" value="B302_SPRY"/>
    <property type="match status" value="1"/>
</dbReference>
<dbReference type="SUPFAM" id="SSF49899">
    <property type="entry name" value="Concanavalin A-like lectins/glucanases"/>
    <property type="match status" value="1"/>
</dbReference>
<evidence type="ECO:0000259" key="6">
    <source>
        <dbReference type="PROSITE" id="PS50119"/>
    </source>
</evidence>
<dbReference type="GO" id="GO:0008270">
    <property type="term" value="F:zinc ion binding"/>
    <property type="evidence" value="ECO:0007669"/>
    <property type="project" value="UniProtKB-KW"/>
</dbReference>
<dbReference type="FunCoup" id="L9JDQ7">
    <property type="interactions" value="18"/>
</dbReference>
<evidence type="ECO:0000313" key="9">
    <source>
        <dbReference type="Proteomes" id="UP000011518"/>
    </source>
</evidence>
<dbReference type="InterPro" id="IPR013320">
    <property type="entry name" value="ConA-like_dom_sf"/>
</dbReference>
<dbReference type="AlphaFoldDB" id="L9JDQ7"/>
<dbReference type="EMBL" id="KB321149">
    <property type="protein sequence ID" value="ELW47092.1"/>
    <property type="molecule type" value="Genomic_DNA"/>
</dbReference>
<evidence type="ECO:0000256" key="3">
    <source>
        <dbReference type="ARBA" id="ARBA00022833"/>
    </source>
</evidence>
<evidence type="ECO:0000256" key="1">
    <source>
        <dbReference type="ARBA" id="ARBA00022723"/>
    </source>
</evidence>
<sequence length="490" mass="55524">MASQQFANKLQEELTCPICMDILKGPVTVDCGHNFCLTCITQSAEMSDGSHKCPLCNMPVKNTYSPNWLLMNLIEKIGSMDFSGMQPQREDLKCPTHEEKFHYFCENDGEFLCMVCCKTKEHKLHNSILIEEAAQNYKEQIQAQVAVLRQKEKMIEQIKEQGEQKIHFFRTQVASERQRILTEFSNLERVLNEEKKFLLSRIDWLGQQGTEGRRLYVTFLETQLKSLSQLTNLLQAKQQMPPKQLLRPCLPRSRGFQFLNPIPVPPDLDKKLSEAKSRHDSLQDSLRRFKDNLQADGKKDQNRFFKGMNRAQKQNSPVTLDVASAHPDLIISTDLKTVTLDLPTEGGSKEPSDPERFYPFHCVLGSARPGSGRQAWEVELHGPGGGACLVGVASDPVPRQGYLLLAPAAGFWVLRLSGDDCHAIVRDGSREKLPVRPRKVGVCVDYESGEVVFYDATTRNHIYTFQAFFPGQVFPFFRLLSTGTQVTLNP</sequence>
<dbReference type="InterPro" id="IPR000315">
    <property type="entry name" value="Znf_B-box"/>
</dbReference>
<dbReference type="PROSITE" id="PS00518">
    <property type="entry name" value="ZF_RING_1"/>
    <property type="match status" value="1"/>
</dbReference>
<dbReference type="InterPro" id="IPR043136">
    <property type="entry name" value="B30.2/SPRY_sf"/>
</dbReference>
<dbReference type="PRINTS" id="PR01407">
    <property type="entry name" value="BUTYPHLNCDUF"/>
</dbReference>
<dbReference type="InterPro" id="IPR001841">
    <property type="entry name" value="Znf_RING"/>
</dbReference>
<dbReference type="SMART" id="SM00184">
    <property type="entry name" value="RING"/>
    <property type="match status" value="1"/>
</dbReference>
<dbReference type="InterPro" id="IPR050143">
    <property type="entry name" value="TRIM/RBCC"/>
</dbReference>
<dbReference type="PANTHER" id="PTHR24103">
    <property type="entry name" value="E3 UBIQUITIN-PROTEIN LIGASE TRIM"/>
    <property type="match status" value="1"/>
</dbReference>
<evidence type="ECO:0000256" key="4">
    <source>
        <dbReference type="PROSITE-ProRule" id="PRU00024"/>
    </source>
</evidence>
<proteinExistence type="predicted"/>
<organism evidence="8 9">
    <name type="scientific">Tupaia chinensis</name>
    <name type="common">Chinese tree shrew</name>
    <name type="synonym">Tupaia belangeri chinensis</name>
    <dbReference type="NCBI Taxonomy" id="246437"/>
    <lineage>
        <taxon>Eukaryota</taxon>
        <taxon>Metazoa</taxon>
        <taxon>Chordata</taxon>
        <taxon>Craniata</taxon>
        <taxon>Vertebrata</taxon>
        <taxon>Euteleostomi</taxon>
        <taxon>Mammalia</taxon>
        <taxon>Eutheria</taxon>
        <taxon>Euarchontoglires</taxon>
        <taxon>Scandentia</taxon>
        <taxon>Tupaiidae</taxon>
        <taxon>Tupaia</taxon>
    </lineage>
</organism>
<evidence type="ECO:0000259" key="5">
    <source>
        <dbReference type="PROSITE" id="PS50089"/>
    </source>
</evidence>
<dbReference type="Pfam" id="PF00643">
    <property type="entry name" value="zf-B_box"/>
    <property type="match status" value="1"/>
</dbReference>
<dbReference type="Proteomes" id="UP000011518">
    <property type="component" value="Unassembled WGS sequence"/>
</dbReference>
<gene>
    <name evidence="8" type="ORF">TREES_T100015256</name>
</gene>
<dbReference type="InterPro" id="IPR003879">
    <property type="entry name" value="Butyrophylin_SPRY"/>
</dbReference>
<protein>
    <submittedName>
        <fullName evidence="8">E3 ubiquitin-protein ligase TRIM31</fullName>
    </submittedName>
</protein>
<evidence type="ECO:0000256" key="2">
    <source>
        <dbReference type="ARBA" id="ARBA00022771"/>
    </source>
</evidence>